<name>A0ABN1BPE5_9ACTN</name>
<evidence type="ECO:0000256" key="1">
    <source>
        <dbReference type="SAM" id="MobiDB-lite"/>
    </source>
</evidence>
<sequence>MGGASGGSPRHTDVRLPRAGWGSGPSTPPGSARTWARPHTECGPWTPPADSSPRPFPKQWGPTPGPPPGLRPRTPLLKRRRNAGGAEITPPGPNARRAGAPRHRGADAGETGGGGAGGVLDAYV</sequence>
<dbReference type="Proteomes" id="UP001501576">
    <property type="component" value="Unassembled WGS sequence"/>
</dbReference>
<keyword evidence="3" id="KW-1185">Reference proteome</keyword>
<gene>
    <name evidence="2" type="ORF">GCM10010390_00550</name>
</gene>
<proteinExistence type="predicted"/>
<accession>A0ABN1BPE5</accession>
<feature type="region of interest" description="Disordered" evidence="1">
    <location>
        <begin position="1"/>
        <end position="124"/>
    </location>
</feature>
<evidence type="ECO:0000313" key="3">
    <source>
        <dbReference type="Proteomes" id="UP001501576"/>
    </source>
</evidence>
<organism evidence="2 3">
    <name type="scientific">Streptomyces mordarskii</name>
    <dbReference type="NCBI Taxonomy" id="1226758"/>
    <lineage>
        <taxon>Bacteria</taxon>
        <taxon>Bacillati</taxon>
        <taxon>Actinomycetota</taxon>
        <taxon>Actinomycetes</taxon>
        <taxon>Kitasatosporales</taxon>
        <taxon>Streptomycetaceae</taxon>
        <taxon>Streptomyces</taxon>
    </lineage>
</organism>
<protein>
    <submittedName>
        <fullName evidence="2">Uncharacterized protein</fullName>
    </submittedName>
</protein>
<comment type="caution">
    <text evidence="2">The sequence shown here is derived from an EMBL/GenBank/DDBJ whole genome shotgun (WGS) entry which is preliminary data.</text>
</comment>
<dbReference type="EMBL" id="BAAABZ010000002">
    <property type="protein sequence ID" value="GAA0502101.1"/>
    <property type="molecule type" value="Genomic_DNA"/>
</dbReference>
<evidence type="ECO:0000313" key="2">
    <source>
        <dbReference type="EMBL" id="GAA0502101.1"/>
    </source>
</evidence>
<reference evidence="2 3" key="1">
    <citation type="journal article" date="2019" name="Int. J. Syst. Evol. Microbiol.">
        <title>The Global Catalogue of Microorganisms (GCM) 10K type strain sequencing project: providing services to taxonomists for standard genome sequencing and annotation.</title>
        <authorList>
            <consortium name="The Broad Institute Genomics Platform"/>
            <consortium name="The Broad Institute Genome Sequencing Center for Infectious Disease"/>
            <person name="Wu L."/>
            <person name="Ma J."/>
        </authorList>
    </citation>
    <scope>NUCLEOTIDE SEQUENCE [LARGE SCALE GENOMIC DNA]</scope>
    <source>
        <strain evidence="2 3">JCM 5052</strain>
    </source>
</reference>